<accession>A0A811LSZ8</accession>
<dbReference type="Proteomes" id="UP000783686">
    <property type="component" value="Unassembled WGS sequence"/>
</dbReference>
<dbReference type="Gene3D" id="1.10.132.130">
    <property type="match status" value="1"/>
</dbReference>
<keyword evidence="3" id="KW-1185">Reference proteome</keyword>
<dbReference type="InterPro" id="IPR046427">
    <property type="entry name" value="Legumain_prodom_sf"/>
</dbReference>
<organism evidence="2 3">
    <name type="scientific">Bursaphelenchus okinawaensis</name>
    <dbReference type="NCBI Taxonomy" id="465554"/>
    <lineage>
        <taxon>Eukaryota</taxon>
        <taxon>Metazoa</taxon>
        <taxon>Ecdysozoa</taxon>
        <taxon>Nematoda</taxon>
        <taxon>Chromadorea</taxon>
        <taxon>Rhabditida</taxon>
        <taxon>Tylenchina</taxon>
        <taxon>Tylenchomorpha</taxon>
        <taxon>Aphelenchoidea</taxon>
        <taxon>Aphelenchoididae</taxon>
        <taxon>Bursaphelenchus</taxon>
    </lineage>
</organism>
<proteinExistence type="predicted"/>
<evidence type="ECO:0000313" key="3">
    <source>
        <dbReference type="Proteomes" id="UP000614601"/>
    </source>
</evidence>
<evidence type="ECO:0000256" key="1">
    <source>
        <dbReference type="SAM" id="MobiDB-lite"/>
    </source>
</evidence>
<dbReference type="EMBL" id="CAJFCW020000006">
    <property type="protein sequence ID" value="CAG9128402.1"/>
    <property type="molecule type" value="Genomic_DNA"/>
</dbReference>
<sequence>MFHRKIPGGKARKLVKVKKGKSVKVDQMKMANLELKSKRAQSENDRKDAEKEMSQVLERRKNVDELMKNIFGSLDSLDKSVSQEEDCWPKVNQAFNRKCYNFIKNEYLQHFQYKLMTYCNVPLGSKQIIQVLDEKCVNLDKHEVF</sequence>
<dbReference type="EMBL" id="CAJFDH010000006">
    <property type="protein sequence ID" value="CAD5231079.1"/>
    <property type="molecule type" value="Genomic_DNA"/>
</dbReference>
<feature type="region of interest" description="Disordered" evidence="1">
    <location>
        <begin position="34"/>
        <end position="54"/>
    </location>
</feature>
<protein>
    <submittedName>
        <fullName evidence="2">Uncharacterized protein</fullName>
    </submittedName>
</protein>
<evidence type="ECO:0000313" key="2">
    <source>
        <dbReference type="EMBL" id="CAD5231079.1"/>
    </source>
</evidence>
<reference evidence="2" key="1">
    <citation type="submission" date="2020-09" db="EMBL/GenBank/DDBJ databases">
        <authorList>
            <person name="Kikuchi T."/>
        </authorList>
    </citation>
    <scope>NUCLEOTIDE SEQUENCE</scope>
    <source>
        <strain evidence="2">SH1</strain>
    </source>
</reference>
<dbReference type="InterPro" id="IPR048501">
    <property type="entry name" value="Legum_prodom"/>
</dbReference>
<feature type="compositionally biased region" description="Basic and acidic residues" evidence="1">
    <location>
        <begin position="35"/>
        <end position="54"/>
    </location>
</feature>
<gene>
    <name evidence="2" type="ORF">BOKJ2_LOCUS14462</name>
</gene>
<comment type="caution">
    <text evidence="2">The sequence shown here is derived from an EMBL/GenBank/DDBJ whole genome shotgun (WGS) entry which is preliminary data.</text>
</comment>
<dbReference type="AlphaFoldDB" id="A0A811LSZ8"/>
<dbReference type="CDD" id="cd21115">
    <property type="entry name" value="legumain_C"/>
    <property type="match status" value="1"/>
</dbReference>
<name>A0A811LSZ8_9BILA</name>
<dbReference type="Proteomes" id="UP000614601">
    <property type="component" value="Unassembled WGS sequence"/>
</dbReference>